<dbReference type="GO" id="GO:0005737">
    <property type="term" value="C:cytoplasm"/>
    <property type="evidence" value="ECO:0007669"/>
    <property type="project" value="TreeGrafter"/>
</dbReference>
<evidence type="ECO:0008006" key="5">
    <source>
        <dbReference type="Google" id="ProtNLM"/>
    </source>
</evidence>
<dbReference type="InterPro" id="IPR052557">
    <property type="entry name" value="CAP/Cytokinesis_protein"/>
</dbReference>
<dbReference type="SMART" id="SM00287">
    <property type="entry name" value="SH3b"/>
    <property type="match status" value="1"/>
</dbReference>
<dbReference type="Gene3D" id="2.30.30.40">
    <property type="entry name" value="SH3 Domains"/>
    <property type="match status" value="1"/>
</dbReference>
<proteinExistence type="predicted"/>
<feature type="domain" description="SH3b" evidence="1">
    <location>
        <begin position="371"/>
        <end position="433"/>
    </location>
</feature>
<dbReference type="SUPFAM" id="SSF54001">
    <property type="entry name" value="Cysteine proteinases"/>
    <property type="match status" value="1"/>
</dbReference>
<evidence type="ECO:0000313" key="4">
    <source>
        <dbReference type="Proteomes" id="UP000093482"/>
    </source>
</evidence>
<name>A0A1C0YZ28_9BACL</name>
<feature type="domain" description="Transglutaminase-like" evidence="2">
    <location>
        <begin position="142"/>
        <end position="200"/>
    </location>
</feature>
<dbReference type="AlphaFoldDB" id="A0A1C0YZ28"/>
<dbReference type="InterPro" id="IPR003646">
    <property type="entry name" value="SH3-like_bac-type"/>
</dbReference>
<dbReference type="Pfam" id="PF08239">
    <property type="entry name" value="SH3_3"/>
    <property type="match status" value="1"/>
</dbReference>
<protein>
    <recommendedName>
        <fullName evidence="5">Transglutaminase-like domain-containing protein</fullName>
    </recommendedName>
</protein>
<evidence type="ECO:0000313" key="3">
    <source>
        <dbReference type="EMBL" id="OCS92391.1"/>
    </source>
</evidence>
<dbReference type="EMBL" id="MATO01000016">
    <property type="protein sequence ID" value="OCS92391.1"/>
    <property type="molecule type" value="Genomic_DNA"/>
</dbReference>
<dbReference type="RefSeq" id="WP_066462580.1">
    <property type="nucleotide sequence ID" value="NZ_MATO01000016.1"/>
</dbReference>
<dbReference type="InterPro" id="IPR038765">
    <property type="entry name" value="Papain-like_cys_pep_sf"/>
</dbReference>
<comment type="caution">
    <text evidence="3">The sequence shown here is derived from an EMBL/GenBank/DDBJ whole genome shotgun (WGS) entry which is preliminary data.</text>
</comment>
<keyword evidence="4" id="KW-1185">Reference proteome</keyword>
<evidence type="ECO:0000259" key="2">
    <source>
        <dbReference type="SMART" id="SM00460"/>
    </source>
</evidence>
<reference evidence="3 4" key="1">
    <citation type="submission" date="2016-07" db="EMBL/GenBank/DDBJ databases">
        <title>Caryophanon latum genome sequencing.</title>
        <authorList>
            <person name="Verma A."/>
            <person name="Pal Y."/>
            <person name="Krishnamurthi S."/>
        </authorList>
    </citation>
    <scope>NUCLEOTIDE SEQUENCE [LARGE SCALE GENOMIC DNA]</scope>
    <source>
        <strain evidence="3 4">DSM 14151</strain>
    </source>
</reference>
<dbReference type="Gene3D" id="3.10.620.30">
    <property type="match status" value="1"/>
</dbReference>
<dbReference type="PANTHER" id="PTHR46333">
    <property type="entry name" value="CYTOKINESIS PROTEIN 3"/>
    <property type="match status" value="1"/>
</dbReference>
<evidence type="ECO:0000259" key="1">
    <source>
        <dbReference type="SMART" id="SM00287"/>
    </source>
</evidence>
<dbReference type="InterPro" id="IPR002931">
    <property type="entry name" value="Transglutaminase-like"/>
</dbReference>
<dbReference type="Pfam" id="PF01841">
    <property type="entry name" value="Transglut_core"/>
    <property type="match status" value="1"/>
</dbReference>
<dbReference type="PANTHER" id="PTHR46333:SF2">
    <property type="entry name" value="CYTOKINESIS PROTEIN 3"/>
    <property type="match status" value="1"/>
</dbReference>
<gene>
    <name evidence="3" type="ORF">A6K76_07050</name>
</gene>
<dbReference type="Proteomes" id="UP000093482">
    <property type="component" value="Unassembled WGS sequence"/>
</dbReference>
<sequence>MTPTATAHTEAELQAIIYQGMRQFTPTFHIRYKGMIANLDAALTRAMKRAIAKDDYIAGTIQRHGYSYEGYDRDVDITISLTYNTTAQQEQFVQQEVRRIVTNMTTRDMQDVEKVQAINEWLVLHTSYSKQTNGNPHAAHTIFTEHKGVCQGYAMAAYAMLRQAGLRAHYVTGVILKNNEPHAWNIVQVDGHWYHLDVTWNDPRLQDDIRVDDFISYEYFLQSEAAMCKTRTIHNKGQLRATSERFQVMRDIPSTLLRINGTFYSICPSYANGKLYAVKDDTVVRIELTENVPRLEPIARMYALGIVATATHVYVIDGKRGNRITEIDTLTKQMKLLPTDAVTKLCIENGTVVGYANNRVVWKHEIAQVQTATKVVDHKSGAVVRQAATKDSRTLAVLPQHTVVHVYDEKGDWVRVRVNGIDGYMLQNKLRTS</sequence>
<dbReference type="OrthoDB" id="9788327at2"/>
<dbReference type="SMART" id="SM00460">
    <property type="entry name" value="TGc"/>
    <property type="match status" value="1"/>
</dbReference>
<organism evidence="3 4">
    <name type="scientific">Caryophanon latum</name>
    <dbReference type="NCBI Taxonomy" id="33977"/>
    <lineage>
        <taxon>Bacteria</taxon>
        <taxon>Bacillati</taxon>
        <taxon>Bacillota</taxon>
        <taxon>Bacilli</taxon>
        <taxon>Bacillales</taxon>
        <taxon>Caryophanaceae</taxon>
        <taxon>Caryophanon</taxon>
    </lineage>
</organism>
<accession>A0A1C0YZ28</accession>